<protein>
    <submittedName>
        <fullName evidence="2">Multidrug resistance protein MdtC</fullName>
    </submittedName>
</protein>
<dbReference type="PANTHER" id="PTHR32063:SF33">
    <property type="entry name" value="RND SUPERFAMILY EFFLUX PUMP PERMEASE COMPONENT"/>
    <property type="match status" value="1"/>
</dbReference>
<feature type="transmembrane region" description="Helical" evidence="1">
    <location>
        <begin position="919"/>
        <end position="944"/>
    </location>
</feature>
<dbReference type="Gene3D" id="3.30.70.1320">
    <property type="entry name" value="Multidrug efflux transporter AcrB pore domain like"/>
    <property type="match status" value="1"/>
</dbReference>
<keyword evidence="1" id="KW-0812">Transmembrane</keyword>
<dbReference type="Gene3D" id="3.30.70.1430">
    <property type="entry name" value="Multidrug efflux transporter AcrB pore domain"/>
    <property type="match status" value="2"/>
</dbReference>
<accession>A0A518ES83</accession>
<dbReference type="SUPFAM" id="SSF82693">
    <property type="entry name" value="Multidrug efflux transporter AcrB pore domain, PN1, PN2, PC1 and PC2 subdomains"/>
    <property type="match status" value="3"/>
</dbReference>
<feature type="transmembrane region" description="Helical" evidence="1">
    <location>
        <begin position="454"/>
        <end position="473"/>
    </location>
</feature>
<feature type="transmembrane region" description="Helical" evidence="1">
    <location>
        <begin position="893"/>
        <end position="913"/>
    </location>
</feature>
<dbReference type="Gene3D" id="1.20.1640.10">
    <property type="entry name" value="Multidrug efflux transporter AcrB transmembrane domain"/>
    <property type="match status" value="2"/>
</dbReference>
<sequence>MAVGNPVGANLALIALAISGLLVYRSMPREVFPDFSLDAIEVFTLSPGSSPVDVERLVTTPIEDVLDGLDGVKEMRSVSREGVSRIRLTLEPGADLDEVLASARDSVRGGDVQLPDGTDDPTVSEAKNRFPVIAVFVYGTADDMTLKAIAEEQSRAMEALPGVTSVIATGLLEPRIWIEVDPLEMERHGLDLEEIGAAVSGRVAEVPLGSLEVDRREKLLRVGGDVRWAEDLAQLPIRSSPTGAEITLERVARVAEASRRGASRGRFNGQPCVHLQVNKSSDGDTIDIAREVREYVAAHADEMPPGVALGLNSDLSVYVENRLQTMTNSGLVGAVLVILALLGFLSPQVAFVTALGIPLSFLGGILVAGSLGVTMNMIAMFALIVVLGMIVDDAIVVGENVYRRMEEGEDPETAAVEGTVEVGRAVFATILTSVAAFLPILMLGGTTGLFMRPLPIVVSACLLISLIEAFTLLPSHLAHWTSKRSVAKLQARSRAAGGEVQRWYTPIQSGYLWLLTRAIRWRYATLAGALGAGAMIGAYGGVRIPFVLFDDFESKLFYVSLRLDPSSSIEQTESVCREVEADVERIASGEVVSAHTLLGVAASDVASFELGAHLGQVWVELREGEGRKRTTAEVIEALRQELGDLPPIVESYEISQPQTGPSGRDIEVSLRGPKLDVLKEKADALALDLATFAGARDVRIDLEAGKGQVDVVPNQRGRQVGLSEAELARQLRTAFEGVEVASVRRGTDDVDVIVKHPESHRSRAGVLGDLRIALPPRPGDDATGALRRVPLRDVADLVETVGPASIRHEDRIRSVIVSADVDEKQGNSTRILRTLERDLEDLFGGQPAYSVRIRGQAEEQAESMAGLGAAALISGLLIYLVLGTLFQSFLQPLVIMFIIPFAGVGMVFGHALMDRSITLMSLIGLLALAGVVVNDSLILVDFIGQRRRQGVELMQAVMDSGRLRFRPILLTSVTTMLGLLPLTFFATGQARFLQPMAISIFFGLSLATLLILVLVPVAYLVLEDLVALARRTLRGIAVRARPR</sequence>
<dbReference type="Gene3D" id="3.30.70.1440">
    <property type="entry name" value="Multidrug efflux transporter AcrB pore domain"/>
    <property type="match status" value="1"/>
</dbReference>
<feature type="transmembrane region" description="Helical" evidence="1">
    <location>
        <begin position="422"/>
        <end position="442"/>
    </location>
</feature>
<keyword evidence="1" id="KW-1133">Transmembrane helix</keyword>
<keyword evidence="1" id="KW-0472">Membrane</keyword>
<reference evidence="2 3" key="1">
    <citation type="submission" date="2019-02" db="EMBL/GenBank/DDBJ databases">
        <title>Deep-cultivation of Planctomycetes and their phenomic and genomic characterization uncovers novel biology.</title>
        <authorList>
            <person name="Wiegand S."/>
            <person name="Jogler M."/>
            <person name="Boedeker C."/>
            <person name="Pinto D."/>
            <person name="Vollmers J."/>
            <person name="Rivas-Marin E."/>
            <person name="Kohn T."/>
            <person name="Peeters S.H."/>
            <person name="Heuer A."/>
            <person name="Rast P."/>
            <person name="Oberbeckmann S."/>
            <person name="Bunk B."/>
            <person name="Jeske O."/>
            <person name="Meyerdierks A."/>
            <person name="Storesund J.E."/>
            <person name="Kallscheuer N."/>
            <person name="Luecker S."/>
            <person name="Lage O.M."/>
            <person name="Pohl T."/>
            <person name="Merkel B.J."/>
            <person name="Hornburger P."/>
            <person name="Mueller R.-W."/>
            <person name="Bruemmer F."/>
            <person name="Labrenz M."/>
            <person name="Spormann A.M."/>
            <person name="Op den Camp H."/>
            <person name="Overmann J."/>
            <person name="Amann R."/>
            <person name="Jetten M.S.M."/>
            <person name="Mascher T."/>
            <person name="Medema M.H."/>
            <person name="Devos D.P."/>
            <person name="Kaster A.-K."/>
            <person name="Ovreas L."/>
            <person name="Rohde M."/>
            <person name="Galperin M.Y."/>
            <person name="Jogler C."/>
        </authorList>
    </citation>
    <scope>NUCLEOTIDE SEQUENCE [LARGE SCALE GENOMIC DNA]</scope>
    <source>
        <strain evidence="2 3">Poly30</strain>
    </source>
</reference>
<dbReference type="OrthoDB" id="9806532at2"/>
<feature type="transmembrane region" description="Helical" evidence="1">
    <location>
        <begin position="998"/>
        <end position="1022"/>
    </location>
</feature>
<evidence type="ECO:0000313" key="2">
    <source>
        <dbReference type="EMBL" id="QDV06932.1"/>
    </source>
</evidence>
<dbReference type="InterPro" id="IPR001036">
    <property type="entry name" value="Acrflvin-R"/>
</dbReference>
<gene>
    <name evidence="2" type="primary">mdtC</name>
    <name evidence="2" type="ORF">Poly30_24500</name>
</gene>
<feature type="transmembrane region" description="Helical" evidence="1">
    <location>
        <begin position="965"/>
        <end position="986"/>
    </location>
</feature>
<dbReference type="Gene3D" id="3.30.2090.10">
    <property type="entry name" value="Multidrug efflux transporter AcrB TolC docking domain, DN and DC subdomains"/>
    <property type="match status" value="2"/>
</dbReference>
<dbReference type="EMBL" id="CP036434">
    <property type="protein sequence ID" value="QDV06932.1"/>
    <property type="molecule type" value="Genomic_DNA"/>
</dbReference>
<dbReference type="RefSeq" id="WP_145197555.1">
    <property type="nucleotide sequence ID" value="NZ_CP036434.1"/>
</dbReference>
<dbReference type="Proteomes" id="UP000320390">
    <property type="component" value="Chromosome"/>
</dbReference>
<dbReference type="AlphaFoldDB" id="A0A518ES83"/>
<dbReference type="SUPFAM" id="SSF82714">
    <property type="entry name" value="Multidrug efflux transporter AcrB TolC docking domain, DN and DC subdomains"/>
    <property type="match status" value="2"/>
</dbReference>
<keyword evidence="3" id="KW-1185">Reference proteome</keyword>
<dbReference type="GO" id="GO:0005886">
    <property type="term" value="C:plasma membrane"/>
    <property type="evidence" value="ECO:0007669"/>
    <property type="project" value="TreeGrafter"/>
</dbReference>
<feature type="transmembrane region" description="Helical" evidence="1">
    <location>
        <begin position="864"/>
        <end position="886"/>
    </location>
</feature>
<feature type="transmembrane region" description="Helical" evidence="1">
    <location>
        <begin position="326"/>
        <end position="345"/>
    </location>
</feature>
<dbReference type="SUPFAM" id="SSF82866">
    <property type="entry name" value="Multidrug efflux transporter AcrB transmembrane domain"/>
    <property type="match status" value="2"/>
</dbReference>
<feature type="transmembrane region" description="Helical" evidence="1">
    <location>
        <begin position="6"/>
        <end position="24"/>
    </location>
</feature>
<dbReference type="PRINTS" id="PR00702">
    <property type="entry name" value="ACRIFLAVINRP"/>
</dbReference>
<dbReference type="InterPro" id="IPR027463">
    <property type="entry name" value="AcrB_DN_DC_subdom"/>
</dbReference>
<proteinExistence type="predicted"/>
<dbReference type="PANTHER" id="PTHR32063">
    <property type="match status" value="1"/>
</dbReference>
<dbReference type="Pfam" id="PF00873">
    <property type="entry name" value="ACR_tran"/>
    <property type="match status" value="1"/>
</dbReference>
<name>A0A518ES83_9BACT</name>
<dbReference type="GO" id="GO:0042910">
    <property type="term" value="F:xenobiotic transmembrane transporter activity"/>
    <property type="evidence" value="ECO:0007669"/>
    <property type="project" value="TreeGrafter"/>
</dbReference>
<evidence type="ECO:0000313" key="3">
    <source>
        <dbReference type="Proteomes" id="UP000320390"/>
    </source>
</evidence>
<evidence type="ECO:0000256" key="1">
    <source>
        <dbReference type="SAM" id="Phobius"/>
    </source>
</evidence>
<organism evidence="2 3">
    <name type="scientific">Saltatorellus ferox</name>
    <dbReference type="NCBI Taxonomy" id="2528018"/>
    <lineage>
        <taxon>Bacteria</taxon>
        <taxon>Pseudomonadati</taxon>
        <taxon>Planctomycetota</taxon>
        <taxon>Planctomycetia</taxon>
        <taxon>Planctomycetia incertae sedis</taxon>
        <taxon>Saltatorellus</taxon>
    </lineage>
</organism>